<proteinExistence type="predicted"/>
<feature type="transmembrane region" description="Helical" evidence="5">
    <location>
        <begin position="445"/>
        <end position="465"/>
    </location>
</feature>
<dbReference type="OrthoDB" id="5982228at2759"/>
<organism evidence="6 7">
    <name type="scientific">Glarea lozoyensis (strain ATCC 20868 / MF5171)</name>
    <dbReference type="NCBI Taxonomy" id="1116229"/>
    <lineage>
        <taxon>Eukaryota</taxon>
        <taxon>Fungi</taxon>
        <taxon>Dikarya</taxon>
        <taxon>Ascomycota</taxon>
        <taxon>Pezizomycotina</taxon>
        <taxon>Leotiomycetes</taxon>
        <taxon>Helotiales</taxon>
        <taxon>Helotiaceae</taxon>
        <taxon>Glarea</taxon>
    </lineage>
</organism>
<dbReference type="Gene3D" id="1.20.1740.10">
    <property type="entry name" value="Amino acid/polyamine transporter I"/>
    <property type="match status" value="1"/>
</dbReference>
<dbReference type="GeneID" id="19460371"/>
<feature type="transmembrane region" description="Helical" evidence="5">
    <location>
        <begin position="519"/>
        <end position="541"/>
    </location>
</feature>
<dbReference type="GO" id="GO:0015179">
    <property type="term" value="F:L-amino acid transmembrane transporter activity"/>
    <property type="evidence" value="ECO:0007669"/>
    <property type="project" value="TreeGrafter"/>
</dbReference>
<feature type="transmembrane region" description="Helical" evidence="5">
    <location>
        <begin position="174"/>
        <end position="193"/>
    </location>
</feature>
<dbReference type="PANTHER" id="PTHR11785">
    <property type="entry name" value="AMINO ACID TRANSPORTER"/>
    <property type="match status" value="1"/>
</dbReference>
<feature type="transmembrane region" description="Helical" evidence="5">
    <location>
        <begin position="486"/>
        <end position="504"/>
    </location>
</feature>
<dbReference type="GO" id="GO:0016020">
    <property type="term" value="C:membrane"/>
    <property type="evidence" value="ECO:0007669"/>
    <property type="project" value="UniProtKB-SubCell"/>
</dbReference>
<keyword evidence="7" id="KW-1185">Reference proteome</keyword>
<dbReference type="PIRSF" id="PIRSF006060">
    <property type="entry name" value="AA_transporter"/>
    <property type="match status" value="1"/>
</dbReference>
<evidence type="ECO:0000256" key="3">
    <source>
        <dbReference type="ARBA" id="ARBA00022989"/>
    </source>
</evidence>
<gene>
    <name evidence="6" type="ORF">GLAREA_01313</name>
</gene>
<feature type="transmembrane region" description="Helical" evidence="5">
    <location>
        <begin position="343"/>
        <end position="363"/>
    </location>
</feature>
<evidence type="ECO:0000256" key="5">
    <source>
        <dbReference type="SAM" id="Phobius"/>
    </source>
</evidence>
<dbReference type="AlphaFoldDB" id="S3D014"/>
<dbReference type="PANTHER" id="PTHR11785:SF353">
    <property type="entry name" value="METHIONINE TRANSPORTER (EUROFUNG)"/>
    <property type="match status" value="1"/>
</dbReference>
<feature type="transmembrane region" description="Helical" evidence="5">
    <location>
        <begin position="199"/>
        <end position="222"/>
    </location>
</feature>
<dbReference type="RefSeq" id="XP_008086720.1">
    <property type="nucleotide sequence ID" value="XM_008088529.1"/>
</dbReference>
<feature type="transmembrane region" description="Helical" evidence="5">
    <location>
        <begin position="135"/>
        <end position="162"/>
    </location>
</feature>
<feature type="transmembrane region" description="Helical" evidence="5">
    <location>
        <begin position="66"/>
        <end position="88"/>
    </location>
</feature>
<dbReference type="Proteomes" id="UP000016922">
    <property type="component" value="Unassembled WGS sequence"/>
</dbReference>
<dbReference type="eggNOG" id="KOG1287">
    <property type="taxonomic scope" value="Eukaryota"/>
</dbReference>
<dbReference type="InterPro" id="IPR050598">
    <property type="entry name" value="AminoAcid_Transporter"/>
</dbReference>
<protein>
    <submittedName>
        <fullName evidence="6">High-affinity methionine permease</fullName>
    </submittedName>
</protein>
<feature type="transmembrane region" description="Helical" evidence="5">
    <location>
        <begin position="414"/>
        <end position="433"/>
    </location>
</feature>
<dbReference type="InterPro" id="IPR002293">
    <property type="entry name" value="AA/rel_permease1"/>
</dbReference>
<evidence type="ECO:0000313" key="6">
    <source>
        <dbReference type="EMBL" id="EPE25401.1"/>
    </source>
</evidence>
<keyword evidence="2 5" id="KW-0812">Transmembrane</keyword>
<accession>S3D014</accession>
<dbReference type="Pfam" id="PF13520">
    <property type="entry name" value="AA_permease_2"/>
    <property type="match status" value="2"/>
</dbReference>
<evidence type="ECO:0000256" key="1">
    <source>
        <dbReference type="ARBA" id="ARBA00004141"/>
    </source>
</evidence>
<dbReference type="OMA" id="YAFSGYE"/>
<comment type="subcellular location">
    <subcellularLocation>
        <location evidence="1">Membrane</location>
        <topology evidence="1">Multi-pass membrane protein</topology>
    </subcellularLocation>
</comment>
<sequence length="600" mass="66222">MAADFDEDDWNRAVEDLDEDHQRIDEAPTTNQRLGRFTVVALILNRTIGSGIFVSPIKVYNGTGSVGASMLLWFLGGIVGTCGLLVWLELGLSLPIRVVQVMPGIFERTSVPRSGGEKNYLEFIYTNPTTGRPKFLVTCMYGIVFILLGNLSGNAIAFGTFIMEAAGVPDPSKAVVIGIAIAALTLAIGVHIFSRRGGILLNNGFAVVKVLILLTMIVLGFIKGAGHKLGGPAVDAADSLAPNVAFKTDKRDLASYTDSFLFIVYTYSGFEQPFYVLSEVSRPRKVFPKYTLLAMLATTSLFVLMNISYFCAVSKDTPDIASAQDMATVFFDQVFGNETAKRVMSAMIAFSIFGNIVVMTFTAARVKQEIAKEGILPFSLFFATGHTTSFARLKERFFPSRALDNEHLEQTPMAALGLHWFTSVFLIAITSMMDTGTAYSALVGLYSYTIIILMGFFCSGGLLYLKLSPSRNWKEDANIRFWIDPLHAVIYCVTCGFLLVASFVKPADNSPYSYQNSHIQWFVIPTIGLSTLTWGLMWYGGLHLVMYRKMKDLVVTRLALVVPDNKVEGQFIQKAEIIRHEWHVRIPSSGASIDYDNEMS</sequence>
<evidence type="ECO:0000256" key="2">
    <source>
        <dbReference type="ARBA" id="ARBA00022692"/>
    </source>
</evidence>
<keyword evidence="4 5" id="KW-0472">Membrane</keyword>
<reference evidence="6 7" key="1">
    <citation type="journal article" date="2013" name="BMC Genomics">
        <title>Genomics-driven discovery of the pneumocandin biosynthetic gene cluster in the fungus Glarea lozoyensis.</title>
        <authorList>
            <person name="Chen L."/>
            <person name="Yue Q."/>
            <person name="Zhang X."/>
            <person name="Xiang M."/>
            <person name="Wang C."/>
            <person name="Li S."/>
            <person name="Che Y."/>
            <person name="Ortiz-Lopez F.J."/>
            <person name="Bills G.F."/>
            <person name="Liu X."/>
            <person name="An Z."/>
        </authorList>
    </citation>
    <scope>NUCLEOTIDE SEQUENCE [LARGE SCALE GENOMIC DNA]</scope>
    <source>
        <strain evidence="7">ATCC 20868 / MF5171</strain>
    </source>
</reference>
<evidence type="ECO:0000256" key="4">
    <source>
        <dbReference type="ARBA" id="ARBA00023136"/>
    </source>
</evidence>
<dbReference type="HOGENOM" id="CLU_013661_1_1_1"/>
<dbReference type="EMBL" id="KE145371">
    <property type="protein sequence ID" value="EPE25401.1"/>
    <property type="molecule type" value="Genomic_DNA"/>
</dbReference>
<feature type="transmembrane region" description="Helical" evidence="5">
    <location>
        <begin position="375"/>
        <end position="393"/>
    </location>
</feature>
<dbReference type="KEGG" id="glz:GLAREA_01313"/>
<keyword evidence="3 5" id="KW-1133">Transmembrane helix</keyword>
<evidence type="ECO:0000313" key="7">
    <source>
        <dbReference type="Proteomes" id="UP000016922"/>
    </source>
</evidence>
<feature type="transmembrane region" description="Helical" evidence="5">
    <location>
        <begin position="290"/>
        <end position="312"/>
    </location>
</feature>
<name>S3D014_GLAL2</name>